<protein>
    <submittedName>
        <fullName evidence="2">Uncharacterized protein</fullName>
    </submittedName>
</protein>
<proteinExistence type="predicted"/>
<keyword evidence="3" id="KW-1185">Reference proteome</keyword>
<organism evidence="2 3">
    <name type="scientific">Arthrobacter crusticola</name>
    <dbReference type="NCBI Taxonomy" id="2547960"/>
    <lineage>
        <taxon>Bacteria</taxon>
        <taxon>Bacillati</taxon>
        <taxon>Actinomycetota</taxon>
        <taxon>Actinomycetes</taxon>
        <taxon>Micrococcales</taxon>
        <taxon>Micrococcaceae</taxon>
        <taxon>Arthrobacter</taxon>
    </lineage>
</organism>
<comment type="caution">
    <text evidence="2">The sequence shown here is derived from an EMBL/GenBank/DDBJ whole genome shotgun (WGS) entry which is preliminary data.</text>
</comment>
<dbReference type="EMBL" id="SMTK01000006">
    <property type="protein sequence ID" value="TDK23524.1"/>
    <property type="molecule type" value="Genomic_DNA"/>
</dbReference>
<dbReference type="AlphaFoldDB" id="A0A4R5TNH5"/>
<dbReference type="RefSeq" id="WP_133404989.1">
    <property type="nucleotide sequence ID" value="NZ_SMTK01000006.1"/>
</dbReference>
<evidence type="ECO:0000256" key="1">
    <source>
        <dbReference type="SAM" id="MobiDB-lite"/>
    </source>
</evidence>
<accession>A0A4R5TNH5</accession>
<gene>
    <name evidence="2" type="ORF">E2F48_16175</name>
</gene>
<evidence type="ECO:0000313" key="2">
    <source>
        <dbReference type="EMBL" id="TDK23524.1"/>
    </source>
</evidence>
<feature type="region of interest" description="Disordered" evidence="1">
    <location>
        <begin position="25"/>
        <end position="46"/>
    </location>
</feature>
<name>A0A4R5TNH5_9MICC</name>
<reference evidence="2 3" key="1">
    <citation type="submission" date="2019-03" db="EMBL/GenBank/DDBJ databases">
        <title>Arthrobacter sp. nov., an bacterium isolated from biocrust in Mu Us Desert.</title>
        <authorList>
            <person name="Lixiong L."/>
        </authorList>
    </citation>
    <scope>NUCLEOTIDE SEQUENCE [LARGE SCALE GENOMIC DNA]</scope>
    <source>
        <strain evidence="2 3">SLN-3</strain>
    </source>
</reference>
<evidence type="ECO:0000313" key="3">
    <source>
        <dbReference type="Proteomes" id="UP000295411"/>
    </source>
</evidence>
<sequence>MLNQPAEYFLRLHAEDQSRLLAKAEHRRNAARRRAGTADPLPGRPAPAGILRRVRLISALWLPARPGAVPQTTCP</sequence>
<dbReference type="Proteomes" id="UP000295411">
    <property type="component" value="Unassembled WGS sequence"/>
</dbReference>